<dbReference type="InterPro" id="IPR045865">
    <property type="entry name" value="ACT-like_dom_sf"/>
</dbReference>
<protein>
    <recommendedName>
        <fullName evidence="3">Acetolactate synthase</fullName>
    </recommendedName>
</protein>
<evidence type="ECO:0008006" key="3">
    <source>
        <dbReference type="Google" id="ProtNLM"/>
    </source>
</evidence>
<dbReference type="Gene3D" id="3.30.70.260">
    <property type="match status" value="1"/>
</dbReference>
<evidence type="ECO:0000313" key="2">
    <source>
        <dbReference type="Proteomes" id="UP001162740"/>
    </source>
</evidence>
<proteinExistence type="predicted"/>
<organism evidence="1 2">
    <name type="scientific">Rhodococcus rhodochrous</name>
    <dbReference type="NCBI Taxonomy" id="1829"/>
    <lineage>
        <taxon>Bacteria</taxon>
        <taxon>Bacillati</taxon>
        <taxon>Actinomycetota</taxon>
        <taxon>Actinomycetes</taxon>
        <taxon>Mycobacteriales</taxon>
        <taxon>Nocardiaceae</taxon>
        <taxon>Rhodococcus</taxon>
    </lineage>
</organism>
<dbReference type="EMBL" id="CP083975">
    <property type="protein sequence ID" value="UZF48337.1"/>
    <property type="molecule type" value="Genomic_DNA"/>
</dbReference>
<dbReference type="AlphaFoldDB" id="A0AA47AGE4"/>
<accession>A0AA47AGE4</accession>
<geneLocation type="plasmid" evidence="1 2">
    <name>pGD02.2.1</name>
</geneLocation>
<evidence type="ECO:0000313" key="1">
    <source>
        <dbReference type="EMBL" id="UZF48337.1"/>
    </source>
</evidence>
<dbReference type="SUPFAM" id="SSF55021">
    <property type="entry name" value="ACT-like"/>
    <property type="match status" value="1"/>
</dbReference>
<reference evidence="1 2" key="1">
    <citation type="journal article" date="2021" name="Front. Microbiol.">
        <title>Bacterial Transformation of Aromatic Monomers in Softwood Black Liquor.</title>
        <authorList>
            <person name="Navas L.E."/>
            <person name="Dexter G."/>
            <person name="Liu J."/>
            <person name="Levy-Booth D."/>
            <person name="Cho M."/>
            <person name="Jang S.K."/>
            <person name="Mansfield S.D."/>
            <person name="Renneckar S."/>
            <person name="Mohn W.W."/>
            <person name="Eltis L.D."/>
        </authorList>
    </citation>
    <scope>NUCLEOTIDE SEQUENCE [LARGE SCALE GENOMIC DNA]</scope>
    <source>
        <strain evidence="1 2">GD02</strain>
    </source>
</reference>
<sequence>MVEYQLVVVTGSGRNVLARVAGMVIPLDIEIVGLHLSPVTESGPKWLQMSVRVPSENRLELLTKRLNRMVDVTKVVVLEPDAHHRQSTYVLARPDAADALHVSKVIQAYRAETLELTSHGVLLHLNASPESCATFVADLEPYNVVEVVTGTVTSFRSGLRPIGHPPRAVRVSL</sequence>
<dbReference type="RefSeq" id="WP_229581500.1">
    <property type="nucleotide sequence ID" value="NZ_CP083975.1"/>
</dbReference>
<gene>
    <name evidence="1" type="ORF">KUM34_028810</name>
</gene>
<dbReference type="Proteomes" id="UP001162740">
    <property type="component" value="Plasmid pGD02.2.1"/>
</dbReference>
<name>A0AA47AGE4_RHORH</name>
<keyword evidence="1" id="KW-0614">Plasmid</keyword>